<evidence type="ECO:0000313" key="2">
    <source>
        <dbReference type="Proteomes" id="UP000675940"/>
    </source>
</evidence>
<reference evidence="1" key="1">
    <citation type="submission" date="2021-03" db="EMBL/GenBank/DDBJ databases">
        <title>Sagittula salina sp. nov. strain M10.9X isolated from the marine waste.</title>
        <authorList>
            <person name="Satari L."/>
            <person name="Molina-Menor E."/>
            <person name="Vidal-Verdu A."/>
            <person name="Pascual J."/>
            <person name="Pereto J."/>
            <person name="Porcar M."/>
        </authorList>
    </citation>
    <scope>NUCLEOTIDE SEQUENCE</scope>
    <source>
        <strain evidence="1">M10.9X</strain>
    </source>
</reference>
<dbReference type="EMBL" id="JAGISH010000006">
    <property type="protein sequence ID" value="MBP0483175.1"/>
    <property type="molecule type" value="Genomic_DNA"/>
</dbReference>
<dbReference type="RefSeq" id="WP_209361124.1">
    <property type="nucleotide sequence ID" value="NZ_JAGISH010000006.1"/>
</dbReference>
<name>A0A940MJY1_9RHOB</name>
<keyword evidence="2" id="KW-1185">Reference proteome</keyword>
<gene>
    <name evidence="1" type="ORF">J5474_11815</name>
</gene>
<accession>A0A940MJY1</accession>
<sequence length="324" mass="35784">MPQIYPDLPCPETDAGDPRRTGVEIEFAGMDETRAAEVVAEVLGGTAHDEDTHELIVEGSELGDIGVELDTVLRKKKDIPFLEAGLSLATGLVPVEIITPPLTRAGVASLDRLVQALRDAGATGTSDGVLLGFGVHLNPEVVAPDHPHTLATILAFGLLEPWLRREADLDMTRRLMPYVNPWPTAFVTGMVTERPDTLADLMGIMAPHVQSRNHGLDLFPLFAHAHPDLYKDRFPRPDKTSARPTFHFRMPDCRIDEPGWSLARAWGFWALVERVAFNAPLLNALRAEWLDHAHNAPGAERRWCAKVKRLLDHHDEALISEAAE</sequence>
<proteinExistence type="predicted"/>
<organism evidence="1 2">
    <name type="scientific">Sagittula salina</name>
    <dbReference type="NCBI Taxonomy" id="2820268"/>
    <lineage>
        <taxon>Bacteria</taxon>
        <taxon>Pseudomonadati</taxon>
        <taxon>Pseudomonadota</taxon>
        <taxon>Alphaproteobacteria</taxon>
        <taxon>Rhodobacterales</taxon>
        <taxon>Roseobacteraceae</taxon>
        <taxon>Sagittula</taxon>
    </lineage>
</organism>
<dbReference type="AlphaFoldDB" id="A0A940MJY1"/>
<protein>
    <submittedName>
        <fullName evidence="1">Amidoligase family protein</fullName>
    </submittedName>
</protein>
<dbReference type="Proteomes" id="UP000675940">
    <property type="component" value="Unassembled WGS sequence"/>
</dbReference>
<dbReference type="InterPro" id="IPR022025">
    <property type="entry name" value="Amidoligase_2"/>
</dbReference>
<comment type="caution">
    <text evidence="1">The sequence shown here is derived from an EMBL/GenBank/DDBJ whole genome shotgun (WGS) entry which is preliminary data.</text>
</comment>
<dbReference type="Pfam" id="PF12224">
    <property type="entry name" value="Amidoligase_2"/>
    <property type="match status" value="1"/>
</dbReference>
<evidence type="ECO:0000313" key="1">
    <source>
        <dbReference type="EMBL" id="MBP0483175.1"/>
    </source>
</evidence>